<name>A0A2N1P3I2_9GLOM</name>
<dbReference type="VEuPathDB" id="FungiDB:RhiirFUN_020191"/>
<evidence type="ECO:0000313" key="2">
    <source>
        <dbReference type="Proteomes" id="UP000233469"/>
    </source>
</evidence>
<reference evidence="1 2" key="2">
    <citation type="submission" date="2017-10" db="EMBL/GenBank/DDBJ databases">
        <title>Extensive intraspecific genome diversity in a model arbuscular mycorrhizal fungus.</title>
        <authorList>
            <person name="Chen E.C.H."/>
            <person name="Morin E."/>
            <person name="Baudet D."/>
            <person name="Noel J."/>
            <person name="Ndikumana S."/>
            <person name="Charron P."/>
            <person name="St-Onge C."/>
            <person name="Giorgi J."/>
            <person name="Grigoriev I.V."/>
            <person name="Roux C."/>
            <person name="Martin F.M."/>
            <person name="Corradi N."/>
        </authorList>
    </citation>
    <scope>NUCLEOTIDE SEQUENCE [LARGE SCALE GENOMIC DNA]</scope>
    <source>
        <strain evidence="1 2">C2</strain>
    </source>
</reference>
<evidence type="ECO:0000313" key="1">
    <source>
        <dbReference type="EMBL" id="PKK80730.1"/>
    </source>
</evidence>
<comment type="caution">
    <text evidence="1">The sequence shown here is derived from an EMBL/GenBank/DDBJ whole genome shotgun (WGS) entry which is preliminary data.</text>
</comment>
<dbReference type="AlphaFoldDB" id="A0A2N1P3I2"/>
<organism evidence="1 2">
    <name type="scientific">Rhizophagus irregularis</name>
    <dbReference type="NCBI Taxonomy" id="588596"/>
    <lineage>
        <taxon>Eukaryota</taxon>
        <taxon>Fungi</taxon>
        <taxon>Fungi incertae sedis</taxon>
        <taxon>Mucoromycota</taxon>
        <taxon>Glomeromycotina</taxon>
        <taxon>Glomeromycetes</taxon>
        <taxon>Glomerales</taxon>
        <taxon>Glomeraceae</taxon>
        <taxon>Rhizophagus</taxon>
    </lineage>
</organism>
<gene>
    <name evidence="1" type="ORF">RhiirC2_767705</name>
</gene>
<accession>A0A2N1P3I2</accession>
<dbReference type="Proteomes" id="UP000233469">
    <property type="component" value="Unassembled WGS sequence"/>
</dbReference>
<dbReference type="EMBL" id="LLXL01000006">
    <property type="protein sequence ID" value="PKK80730.1"/>
    <property type="molecule type" value="Genomic_DNA"/>
</dbReference>
<sequence>MGHQWSSLSSIKHSDTWCPYYAEYKNNKSPLLWICKNQYKWYAKFDNIVNKNTRAFDGATT</sequence>
<reference evidence="1 2" key="1">
    <citation type="submission" date="2016-04" db="EMBL/GenBank/DDBJ databases">
        <title>Genome analyses suggest a sexual origin of heterokaryosis in a supposedly ancient asexual fungus.</title>
        <authorList>
            <person name="Ropars J."/>
            <person name="Sedzielewska K."/>
            <person name="Noel J."/>
            <person name="Charron P."/>
            <person name="Farinelli L."/>
            <person name="Marton T."/>
            <person name="Kruger M."/>
            <person name="Pelin A."/>
            <person name="Brachmann A."/>
            <person name="Corradi N."/>
        </authorList>
    </citation>
    <scope>NUCLEOTIDE SEQUENCE [LARGE SCALE GENOMIC DNA]</scope>
    <source>
        <strain evidence="1 2">C2</strain>
    </source>
</reference>
<proteinExistence type="predicted"/>
<protein>
    <submittedName>
        <fullName evidence="1">Uncharacterized protein</fullName>
    </submittedName>
</protein>
<dbReference type="VEuPathDB" id="FungiDB:FUN_013278"/>